<name>A0A2Z7AGM1_9LAMI</name>
<feature type="region of interest" description="Disordered" evidence="1">
    <location>
        <begin position="77"/>
        <end position="144"/>
    </location>
</feature>
<dbReference type="EMBL" id="KV015020">
    <property type="protein sequence ID" value="KZV20975.1"/>
    <property type="molecule type" value="Genomic_DNA"/>
</dbReference>
<evidence type="ECO:0000313" key="3">
    <source>
        <dbReference type="Proteomes" id="UP000250235"/>
    </source>
</evidence>
<organism evidence="2 3">
    <name type="scientific">Dorcoceras hygrometricum</name>
    <dbReference type="NCBI Taxonomy" id="472368"/>
    <lineage>
        <taxon>Eukaryota</taxon>
        <taxon>Viridiplantae</taxon>
        <taxon>Streptophyta</taxon>
        <taxon>Embryophyta</taxon>
        <taxon>Tracheophyta</taxon>
        <taxon>Spermatophyta</taxon>
        <taxon>Magnoliopsida</taxon>
        <taxon>eudicotyledons</taxon>
        <taxon>Gunneridae</taxon>
        <taxon>Pentapetalae</taxon>
        <taxon>asterids</taxon>
        <taxon>lamiids</taxon>
        <taxon>Lamiales</taxon>
        <taxon>Gesneriaceae</taxon>
        <taxon>Didymocarpoideae</taxon>
        <taxon>Trichosporeae</taxon>
        <taxon>Loxocarpinae</taxon>
        <taxon>Dorcoceras</taxon>
    </lineage>
</organism>
<evidence type="ECO:0000256" key="1">
    <source>
        <dbReference type="SAM" id="MobiDB-lite"/>
    </source>
</evidence>
<accession>A0A2Z7AGM1</accession>
<proteinExistence type="predicted"/>
<evidence type="ECO:0000313" key="2">
    <source>
        <dbReference type="EMBL" id="KZV20975.1"/>
    </source>
</evidence>
<gene>
    <name evidence="2" type="ORF">F511_38618</name>
</gene>
<protein>
    <submittedName>
        <fullName evidence="2">Uncharacterized protein</fullName>
    </submittedName>
</protein>
<reference evidence="2 3" key="1">
    <citation type="journal article" date="2015" name="Proc. Natl. Acad. Sci. U.S.A.">
        <title>The resurrection genome of Boea hygrometrica: A blueprint for survival of dehydration.</title>
        <authorList>
            <person name="Xiao L."/>
            <person name="Yang G."/>
            <person name="Zhang L."/>
            <person name="Yang X."/>
            <person name="Zhao S."/>
            <person name="Ji Z."/>
            <person name="Zhou Q."/>
            <person name="Hu M."/>
            <person name="Wang Y."/>
            <person name="Chen M."/>
            <person name="Xu Y."/>
            <person name="Jin H."/>
            <person name="Xiao X."/>
            <person name="Hu G."/>
            <person name="Bao F."/>
            <person name="Hu Y."/>
            <person name="Wan P."/>
            <person name="Li L."/>
            <person name="Deng X."/>
            <person name="Kuang T."/>
            <person name="Xiang C."/>
            <person name="Zhu J.K."/>
            <person name="Oliver M.J."/>
            <person name="He Y."/>
        </authorList>
    </citation>
    <scope>NUCLEOTIDE SEQUENCE [LARGE SCALE GENOMIC DNA]</scope>
    <source>
        <strain evidence="3">cv. XS01</strain>
    </source>
</reference>
<keyword evidence="3" id="KW-1185">Reference proteome</keyword>
<dbReference type="AlphaFoldDB" id="A0A2Z7AGM1"/>
<sequence>MKVVPSYISAATAVAVGNPRLSCADQIRHELRSDEPSLGEKMSKLIQYGTSKLIQQTTSKLIQLTTKISTEKTSLDGAHTWNSSRWSRETAAQLRRTAHGSDITNTPQIYQPAGWQSAGNRAKLEPRSSSRAEQAQLQTKRGADAELLKNRLKMKSNQLDEDISWRPRSGQN</sequence>
<dbReference type="Proteomes" id="UP000250235">
    <property type="component" value="Unassembled WGS sequence"/>
</dbReference>